<dbReference type="EMBL" id="NMUH01004343">
    <property type="protein sequence ID" value="MQM09312.1"/>
    <property type="molecule type" value="Genomic_DNA"/>
</dbReference>
<comment type="caution">
    <text evidence="1">The sequence shown here is derived from an EMBL/GenBank/DDBJ whole genome shotgun (WGS) entry which is preliminary data.</text>
</comment>
<protein>
    <submittedName>
        <fullName evidence="1">Uncharacterized protein</fullName>
    </submittedName>
</protein>
<evidence type="ECO:0000313" key="2">
    <source>
        <dbReference type="Proteomes" id="UP000652761"/>
    </source>
</evidence>
<gene>
    <name evidence="1" type="ORF">Taro_042182</name>
</gene>
<name>A0A843WG69_COLES</name>
<accession>A0A843WG69</accession>
<evidence type="ECO:0000313" key="1">
    <source>
        <dbReference type="EMBL" id="MQM09312.1"/>
    </source>
</evidence>
<keyword evidence="2" id="KW-1185">Reference proteome</keyword>
<proteinExistence type="predicted"/>
<reference evidence="1" key="1">
    <citation type="submission" date="2017-07" db="EMBL/GenBank/DDBJ databases">
        <title>Taro Niue Genome Assembly and Annotation.</title>
        <authorList>
            <person name="Atibalentja N."/>
            <person name="Keating K."/>
            <person name="Fields C.J."/>
        </authorList>
    </citation>
    <scope>NUCLEOTIDE SEQUENCE</scope>
    <source>
        <strain evidence="1">Niue_2</strain>
        <tissue evidence="1">Leaf</tissue>
    </source>
</reference>
<sequence length="103" mass="11496">MLEVKSRTGEGEQQVCSSLSISFELQMLYMVLGISSILENLRHVADFYISDNQRGARALACTMQGAVGSVRFGADTGELDQIRKFPIRFPIPIWPTLLLALFM</sequence>
<dbReference type="Proteomes" id="UP000652761">
    <property type="component" value="Unassembled WGS sequence"/>
</dbReference>
<organism evidence="1 2">
    <name type="scientific">Colocasia esculenta</name>
    <name type="common">Wild taro</name>
    <name type="synonym">Arum esculentum</name>
    <dbReference type="NCBI Taxonomy" id="4460"/>
    <lineage>
        <taxon>Eukaryota</taxon>
        <taxon>Viridiplantae</taxon>
        <taxon>Streptophyta</taxon>
        <taxon>Embryophyta</taxon>
        <taxon>Tracheophyta</taxon>
        <taxon>Spermatophyta</taxon>
        <taxon>Magnoliopsida</taxon>
        <taxon>Liliopsida</taxon>
        <taxon>Araceae</taxon>
        <taxon>Aroideae</taxon>
        <taxon>Colocasieae</taxon>
        <taxon>Colocasia</taxon>
    </lineage>
</organism>
<dbReference type="AlphaFoldDB" id="A0A843WG69"/>